<evidence type="ECO:0000313" key="3">
    <source>
        <dbReference type="EMBL" id="MFC6093103.1"/>
    </source>
</evidence>
<dbReference type="Pfam" id="PF03473">
    <property type="entry name" value="MOSC"/>
    <property type="match status" value="1"/>
</dbReference>
<accession>A0ABW1PBX2</accession>
<dbReference type="InterPro" id="IPR005302">
    <property type="entry name" value="MoCF_Sase_C"/>
</dbReference>
<sequence length="240" mass="25630">MPTANGPRVLVVSVGAVRPLPWHGRTVASGIRKAPVPGPVEVTGLGLAGDEQGDRKHHGGPDKAVLVHPHEHYPAWARELGDLTPPAFGENLTTSGVLEGDAVLGSVYAVGTALLQVTQPRRPCFRLAAHHGVEDLAVLIQRSGRTGFYCRVLRPGRVAAEDLVELVHRPRHGITAAEAHRVLNVDRADRTAARALLDHPGVLPAPWVALLRRRLDGQFDDQTDRLHGPATTAPAPEGST</sequence>
<dbReference type="Gene3D" id="2.40.33.20">
    <property type="entry name" value="PK beta-barrel domain-like"/>
    <property type="match status" value="1"/>
</dbReference>
<feature type="region of interest" description="Disordered" evidence="1">
    <location>
        <begin position="220"/>
        <end position="240"/>
    </location>
</feature>
<comment type="caution">
    <text evidence="3">The sequence shown here is derived from an EMBL/GenBank/DDBJ whole genome shotgun (WGS) entry which is preliminary data.</text>
</comment>
<name>A0ABW1PBX2_9PSEU</name>
<dbReference type="SUPFAM" id="SSF50800">
    <property type="entry name" value="PK beta-barrel domain-like"/>
    <property type="match status" value="1"/>
</dbReference>
<evidence type="ECO:0000259" key="2">
    <source>
        <dbReference type="PROSITE" id="PS51340"/>
    </source>
</evidence>
<dbReference type="PANTHER" id="PTHR30212">
    <property type="entry name" value="PROTEIN YIIM"/>
    <property type="match status" value="1"/>
</dbReference>
<evidence type="ECO:0000313" key="4">
    <source>
        <dbReference type="Proteomes" id="UP001596220"/>
    </source>
</evidence>
<keyword evidence="4" id="KW-1185">Reference proteome</keyword>
<dbReference type="PROSITE" id="PS51340">
    <property type="entry name" value="MOSC"/>
    <property type="match status" value="1"/>
</dbReference>
<dbReference type="PANTHER" id="PTHR30212:SF2">
    <property type="entry name" value="PROTEIN YIIM"/>
    <property type="match status" value="1"/>
</dbReference>
<gene>
    <name evidence="3" type="ORF">ACFP3R_27855</name>
</gene>
<organism evidence="3 4">
    <name type="scientific">Saccharothrix lopnurensis</name>
    <dbReference type="NCBI Taxonomy" id="1670621"/>
    <lineage>
        <taxon>Bacteria</taxon>
        <taxon>Bacillati</taxon>
        <taxon>Actinomycetota</taxon>
        <taxon>Actinomycetes</taxon>
        <taxon>Pseudonocardiales</taxon>
        <taxon>Pseudonocardiaceae</taxon>
        <taxon>Saccharothrix</taxon>
    </lineage>
</organism>
<protein>
    <submittedName>
        <fullName evidence="3">MOSC domain-containing protein</fullName>
    </submittedName>
</protein>
<proteinExistence type="predicted"/>
<dbReference type="EMBL" id="JBHSQO010000038">
    <property type="protein sequence ID" value="MFC6093103.1"/>
    <property type="molecule type" value="Genomic_DNA"/>
</dbReference>
<feature type="domain" description="MOSC" evidence="2">
    <location>
        <begin position="34"/>
        <end position="167"/>
    </location>
</feature>
<evidence type="ECO:0000256" key="1">
    <source>
        <dbReference type="SAM" id="MobiDB-lite"/>
    </source>
</evidence>
<dbReference type="RefSeq" id="WP_380639959.1">
    <property type="nucleotide sequence ID" value="NZ_JBHSQO010000038.1"/>
</dbReference>
<reference evidence="4" key="1">
    <citation type="journal article" date="2019" name="Int. J. Syst. Evol. Microbiol.">
        <title>The Global Catalogue of Microorganisms (GCM) 10K type strain sequencing project: providing services to taxonomists for standard genome sequencing and annotation.</title>
        <authorList>
            <consortium name="The Broad Institute Genomics Platform"/>
            <consortium name="The Broad Institute Genome Sequencing Center for Infectious Disease"/>
            <person name="Wu L."/>
            <person name="Ma J."/>
        </authorList>
    </citation>
    <scope>NUCLEOTIDE SEQUENCE [LARGE SCALE GENOMIC DNA]</scope>
    <source>
        <strain evidence="4">CGMCC 4.7246</strain>
    </source>
</reference>
<dbReference type="InterPro" id="IPR011037">
    <property type="entry name" value="Pyrv_Knase-like_insert_dom_sf"/>
</dbReference>
<dbReference type="InterPro" id="IPR052353">
    <property type="entry name" value="Benzoxazolinone_Detox_Enz"/>
</dbReference>
<dbReference type="Proteomes" id="UP001596220">
    <property type="component" value="Unassembled WGS sequence"/>
</dbReference>